<dbReference type="Proteomes" id="UP000627292">
    <property type="component" value="Unassembled WGS sequence"/>
</dbReference>
<accession>A0A917IZM9</accession>
<gene>
    <name evidence="1" type="ORF">GCM10011379_31370</name>
</gene>
<proteinExistence type="predicted"/>
<reference evidence="1" key="1">
    <citation type="journal article" date="2014" name="Int. J. Syst. Evol. Microbiol.">
        <title>Complete genome sequence of Corynebacterium casei LMG S-19264T (=DSM 44701T), isolated from a smear-ripened cheese.</title>
        <authorList>
            <consortium name="US DOE Joint Genome Institute (JGI-PGF)"/>
            <person name="Walter F."/>
            <person name="Albersmeier A."/>
            <person name="Kalinowski J."/>
            <person name="Ruckert C."/>
        </authorList>
    </citation>
    <scope>NUCLEOTIDE SEQUENCE</scope>
    <source>
        <strain evidence="1">CGMCC 1.15290</strain>
    </source>
</reference>
<keyword evidence="2" id="KW-1185">Reference proteome</keyword>
<dbReference type="EMBL" id="BMIB01000003">
    <property type="protein sequence ID" value="GGH71723.1"/>
    <property type="molecule type" value="Genomic_DNA"/>
</dbReference>
<name>A0A917IZM9_9BACT</name>
<protein>
    <submittedName>
        <fullName evidence="1">Uncharacterized protein</fullName>
    </submittedName>
</protein>
<sequence length="635" mass="71662">MKTYIPFNSNDFNSVFTTLSISPAVFYNNRGFSYKRSSVCLLSPNPKFLLGFDLPVFHLKKNDWDEGVPLLLEVDLDLGEFDCRLDNHGFRYKAINRTIFLVASFKVLFRAQQELDEVFARSLKSIEAKYVDYAKTNSQVAKDFISIENIPDFFYPKENNNLTEAYFYNERFVDRMFGAVLGGLIGCLNSLPASWMDISKLLRELNNKLAIYVNRLNGANEVDKDSLFILTSEFYAKWQKVETLETTILLSSNMSTEDIDRVKSLSVLGVSVFELLIQGLVVGQLKELPVSLLIKRLELAIKAKYNSRFPVSYIEKLDRALSDLNSSIEGEIDKFKDSNLFCSNIIRFTKSDSRGVGIILNTDFGFVEGEYLKETVLFFLRFDGIVNVDAFFSDRRGVLIELANHFKKNIADFDDSEERKYLLRLMKSFESLRDGFNITSIDNEVLRVLGILFTSGRDLSHFIDNLESELISNLGAALCIWGTVYGAASLPKTLMKGLGDNIANTRILIDGFAAIIKDFTLETSDSSDSTHTFVRFVGPSLTEDSFTEKDDSNNNNESPVAGDVGKFSEAELMILDIVALNKRLSLSELKKRCGKVVKSQSDLEDVILNELNLYIKIEKEGGKKVAVYKSGTTDS</sequence>
<dbReference type="AlphaFoldDB" id="A0A917IZM9"/>
<comment type="caution">
    <text evidence="1">The sequence shown here is derived from an EMBL/GenBank/DDBJ whole genome shotgun (WGS) entry which is preliminary data.</text>
</comment>
<evidence type="ECO:0000313" key="1">
    <source>
        <dbReference type="EMBL" id="GGH71723.1"/>
    </source>
</evidence>
<evidence type="ECO:0000313" key="2">
    <source>
        <dbReference type="Proteomes" id="UP000627292"/>
    </source>
</evidence>
<reference evidence="1" key="2">
    <citation type="submission" date="2020-09" db="EMBL/GenBank/DDBJ databases">
        <authorList>
            <person name="Sun Q."/>
            <person name="Zhou Y."/>
        </authorList>
    </citation>
    <scope>NUCLEOTIDE SEQUENCE</scope>
    <source>
        <strain evidence="1">CGMCC 1.15290</strain>
    </source>
</reference>
<dbReference type="RefSeq" id="WP_188953887.1">
    <property type="nucleotide sequence ID" value="NZ_BMIB01000003.1"/>
</dbReference>
<organism evidence="1 2">
    <name type="scientific">Filimonas zeae</name>
    <dbReference type="NCBI Taxonomy" id="1737353"/>
    <lineage>
        <taxon>Bacteria</taxon>
        <taxon>Pseudomonadati</taxon>
        <taxon>Bacteroidota</taxon>
        <taxon>Chitinophagia</taxon>
        <taxon>Chitinophagales</taxon>
        <taxon>Chitinophagaceae</taxon>
        <taxon>Filimonas</taxon>
    </lineage>
</organism>